<keyword evidence="1" id="KW-0472">Membrane</keyword>
<comment type="caution">
    <text evidence="2">The sequence shown here is derived from an EMBL/GenBank/DDBJ whole genome shotgun (WGS) entry which is preliminary data.</text>
</comment>
<dbReference type="Proteomes" id="UP001307705">
    <property type="component" value="Unassembled WGS sequence"/>
</dbReference>
<name>A0ABQ6PXI1_9BACT</name>
<sequence length="160" mass="18457">MVYLTWSLLNLFFILSFFFFAITLIVKGRKYLKSYSRPFVIFVLIFGSIGFLNSANKRGEVKAKINQRPSKMSVLPVKEGLSTDLSLTLIQDIETGEINQEFSSSNLHGLVLGLKWNHLQVIEKNGVLQVEGWYDWYLMGNRVFTNFETYSITEKNSVLR</sequence>
<keyword evidence="1" id="KW-1133">Transmembrane helix</keyword>
<evidence type="ECO:0000256" key="1">
    <source>
        <dbReference type="SAM" id="Phobius"/>
    </source>
</evidence>
<organism evidence="2 3">
    <name type="scientific">Algoriphagus taiwanensis</name>
    <dbReference type="NCBI Taxonomy" id="1445656"/>
    <lineage>
        <taxon>Bacteria</taxon>
        <taxon>Pseudomonadati</taxon>
        <taxon>Bacteroidota</taxon>
        <taxon>Cytophagia</taxon>
        <taxon>Cytophagales</taxon>
        <taxon>Cyclobacteriaceae</taxon>
        <taxon>Algoriphagus</taxon>
    </lineage>
</organism>
<proteinExistence type="predicted"/>
<feature type="transmembrane region" description="Helical" evidence="1">
    <location>
        <begin position="38"/>
        <end position="55"/>
    </location>
</feature>
<gene>
    <name evidence="2" type="ORF">Ataiwa_06130</name>
</gene>
<keyword evidence="1" id="KW-0812">Transmembrane</keyword>
<dbReference type="EMBL" id="BTPE01000002">
    <property type="protein sequence ID" value="GMQ32341.1"/>
    <property type="molecule type" value="Genomic_DNA"/>
</dbReference>
<evidence type="ECO:0000313" key="3">
    <source>
        <dbReference type="Proteomes" id="UP001307705"/>
    </source>
</evidence>
<keyword evidence="3" id="KW-1185">Reference proteome</keyword>
<feature type="transmembrane region" description="Helical" evidence="1">
    <location>
        <begin position="6"/>
        <end position="26"/>
    </location>
</feature>
<evidence type="ECO:0000313" key="2">
    <source>
        <dbReference type="EMBL" id="GMQ32341.1"/>
    </source>
</evidence>
<accession>A0ABQ6PXI1</accession>
<reference evidence="2 3" key="1">
    <citation type="submission" date="2023-08" db="EMBL/GenBank/DDBJ databases">
        <title>Draft genome sequence of Algoriphagus taiwanensis.</title>
        <authorList>
            <person name="Takatani N."/>
            <person name="Hosokawa M."/>
            <person name="Sawabe T."/>
        </authorList>
    </citation>
    <scope>NUCLEOTIDE SEQUENCE [LARGE SCALE GENOMIC DNA]</scope>
    <source>
        <strain evidence="2 3">JCM 19755</strain>
    </source>
</reference>
<protein>
    <submittedName>
        <fullName evidence="2">Uncharacterized protein</fullName>
    </submittedName>
</protein>